<dbReference type="VEuPathDB" id="FungiDB:FUN_013389"/>
<reference evidence="2 3" key="1">
    <citation type="submission" date="2017-10" db="EMBL/GenBank/DDBJ databases">
        <title>Extensive intraspecific genome diversity in a model arbuscular mycorrhizal fungus.</title>
        <authorList>
            <person name="Chen E.C.H."/>
            <person name="Morin E."/>
            <person name="Baudet D."/>
            <person name="Noel J."/>
            <person name="Ndikumana S."/>
            <person name="Charron P."/>
            <person name="St-Onge C."/>
            <person name="Giorgi J."/>
            <person name="Grigoriev I.V."/>
            <person name="Roux C."/>
            <person name="Martin F.M."/>
            <person name="Corradi N."/>
        </authorList>
    </citation>
    <scope>NUCLEOTIDE SEQUENCE [LARGE SCALE GENOMIC DNA]</scope>
    <source>
        <strain evidence="2 3">A1</strain>
    </source>
</reference>
<evidence type="ECO:0000313" key="3">
    <source>
        <dbReference type="Proteomes" id="UP000232688"/>
    </source>
</evidence>
<name>A0A2N0RZ64_9GLOM</name>
<dbReference type="AlphaFoldDB" id="A0A2N0RZ64"/>
<feature type="region of interest" description="Disordered" evidence="1">
    <location>
        <begin position="246"/>
        <end position="270"/>
    </location>
</feature>
<sequence>MEFCFDYNYCENNCFDSSNTSVRHSSDFRESGTDCDVETYEEVDTTSDNNVCVYDDLIEFEQSDSDNDIMEQGDGLELKAGMIFETWAKAESYLDDYAKQQGFCLCKKRHELLQDFLTPQILQKQRDQISQSLCYDVTLVTDWLPLLEVRDDFFQERLDESDISEQTPLQSISFSHLERIRKMPDIMQMQGPKQKYGFGMGYAKKALDYAVRADKVEEFVTQLKVFIEETKEDLSDQQDSVENMVIGDPLRTQHKGRQPNRYKSGSFVKP</sequence>
<accession>A0A2N0RZ64</accession>
<dbReference type="VEuPathDB" id="FungiDB:FUN_007633"/>
<dbReference type="VEuPathDB" id="FungiDB:RhiirA1_392774"/>
<proteinExistence type="predicted"/>
<reference evidence="2 3" key="2">
    <citation type="submission" date="2017-10" db="EMBL/GenBank/DDBJ databases">
        <title>Genome analyses suggest a sexual origin of heterokaryosis in a supposedly ancient asexual fungus.</title>
        <authorList>
            <person name="Corradi N."/>
            <person name="Sedzielewska K."/>
            <person name="Noel J."/>
            <person name="Charron P."/>
            <person name="Farinelli L."/>
            <person name="Marton T."/>
            <person name="Kruger M."/>
            <person name="Pelin A."/>
            <person name="Brachmann A."/>
            <person name="Corradi N."/>
        </authorList>
    </citation>
    <scope>NUCLEOTIDE SEQUENCE [LARGE SCALE GENOMIC DNA]</scope>
    <source>
        <strain evidence="2 3">A1</strain>
    </source>
</reference>
<protein>
    <submittedName>
        <fullName evidence="2">Uncharacterized protein</fullName>
    </submittedName>
</protein>
<evidence type="ECO:0000256" key="1">
    <source>
        <dbReference type="SAM" id="MobiDB-lite"/>
    </source>
</evidence>
<dbReference type="VEuPathDB" id="FungiDB:RhiirFUN_024235"/>
<dbReference type="Proteomes" id="UP000232688">
    <property type="component" value="Unassembled WGS sequence"/>
</dbReference>
<dbReference type="EMBL" id="LLXH01000323">
    <property type="protein sequence ID" value="PKC68604.1"/>
    <property type="molecule type" value="Genomic_DNA"/>
</dbReference>
<evidence type="ECO:0000313" key="2">
    <source>
        <dbReference type="EMBL" id="PKC68604.1"/>
    </source>
</evidence>
<organism evidence="2 3">
    <name type="scientific">Rhizophagus irregularis</name>
    <dbReference type="NCBI Taxonomy" id="588596"/>
    <lineage>
        <taxon>Eukaryota</taxon>
        <taxon>Fungi</taxon>
        <taxon>Fungi incertae sedis</taxon>
        <taxon>Mucoromycota</taxon>
        <taxon>Glomeromycotina</taxon>
        <taxon>Glomeromycetes</taxon>
        <taxon>Glomerales</taxon>
        <taxon>Glomeraceae</taxon>
        <taxon>Rhizophagus</taxon>
    </lineage>
</organism>
<comment type="caution">
    <text evidence="2">The sequence shown here is derived from an EMBL/GenBank/DDBJ whole genome shotgun (WGS) entry which is preliminary data.</text>
</comment>
<gene>
    <name evidence="2" type="ORF">RhiirA1_392774</name>
</gene>